<dbReference type="EMBL" id="LSRX01000334">
    <property type="protein sequence ID" value="OLQ00227.1"/>
    <property type="molecule type" value="Genomic_DNA"/>
</dbReference>
<evidence type="ECO:0000313" key="3">
    <source>
        <dbReference type="Proteomes" id="UP000186817"/>
    </source>
</evidence>
<proteinExistence type="predicted"/>
<comment type="caution">
    <text evidence="2">The sequence shown here is derived from an EMBL/GenBank/DDBJ whole genome shotgun (WGS) entry which is preliminary data.</text>
</comment>
<name>A0A1Q9DYJ7_SYMMI</name>
<sequence>MVVPAWRWAAALLTARTARILSLAVDDVMKKYHGTLQEVYRRFSGRVTPPGVAKFMSFGEFQELWESSHSLTPEFTQRRVGFAFRVAMMTQSEEMLKTRFQEMNFVEFQHAVGVAAFLRGQSARGLADGVEGFIREKLVPIARGR</sequence>
<keyword evidence="3" id="KW-1185">Reference proteome</keyword>
<gene>
    <name evidence="2" type="ORF">AK812_SmicGene17114</name>
</gene>
<dbReference type="AlphaFoldDB" id="A0A1Q9DYJ7"/>
<reference evidence="2 3" key="1">
    <citation type="submission" date="2016-02" db="EMBL/GenBank/DDBJ databases">
        <title>Genome analysis of coral dinoflagellate symbionts highlights evolutionary adaptations to a symbiotic lifestyle.</title>
        <authorList>
            <person name="Aranda M."/>
            <person name="Li Y."/>
            <person name="Liew Y.J."/>
            <person name="Baumgarten S."/>
            <person name="Simakov O."/>
            <person name="Wilson M."/>
            <person name="Piel J."/>
            <person name="Ashoor H."/>
            <person name="Bougouffa S."/>
            <person name="Bajic V.B."/>
            <person name="Ryu T."/>
            <person name="Ravasi T."/>
            <person name="Bayer T."/>
            <person name="Micklem G."/>
            <person name="Kim H."/>
            <person name="Bhak J."/>
            <person name="Lajeunesse T.C."/>
            <person name="Voolstra C.R."/>
        </authorList>
    </citation>
    <scope>NUCLEOTIDE SEQUENCE [LARGE SCALE GENOMIC DNA]</scope>
    <source>
        <strain evidence="2 3">CCMP2467</strain>
    </source>
</reference>
<feature type="signal peptide" evidence="1">
    <location>
        <begin position="1"/>
        <end position="24"/>
    </location>
</feature>
<organism evidence="2 3">
    <name type="scientific">Symbiodinium microadriaticum</name>
    <name type="common">Dinoflagellate</name>
    <name type="synonym">Zooxanthella microadriatica</name>
    <dbReference type="NCBI Taxonomy" id="2951"/>
    <lineage>
        <taxon>Eukaryota</taxon>
        <taxon>Sar</taxon>
        <taxon>Alveolata</taxon>
        <taxon>Dinophyceae</taxon>
        <taxon>Suessiales</taxon>
        <taxon>Symbiodiniaceae</taxon>
        <taxon>Symbiodinium</taxon>
    </lineage>
</organism>
<protein>
    <submittedName>
        <fullName evidence="2">Uncharacterized protein</fullName>
    </submittedName>
</protein>
<feature type="chain" id="PRO_5013203573" evidence="1">
    <location>
        <begin position="25"/>
        <end position="145"/>
    </location>
</feature>
<accession>A0A1Q9DYJ7</accession>
<evidence type="ECO:0000313" key="2">
    <source>
        <dbReference type="EMBL" id="OLQ00227.1"/>
    </source>
</evidence>
<dbReference type="Proteomes" id="UP000186817">
    <property type="component" value="Unassembled WGS sequence"/>
</dbReference>
<evidence type="ECO:0000256" key="1">
    <source>
        <dbReference type="SAM" id="SignalP"/>
    </source>
</evidence>
<keyword evidence="1" id="KW-0732">Signal</keyword>